<name>A0AAJ5BFV4_9GAMM</name>
<comment type="caution">
    <text evidence="3">The sequence shown here is derived from an EMBL/GenBank/DDBJ whole genome shotgun (WGS) entry which is preliminary data.</text>
</comment>
<organism evidence="3 4">
    <name type="scientific">Pragia fontium DSM 5563 = ATCC 49100</name>
    <dbReference type="NCBI Taxonomy" id="1122977"/>
    <lineage>
        <taxon>Bacteria</taxon>
        <taxon>Pseudomonadati</taxon>
        <taxon>Pseudomonadota</taxon>
        <taxon>Gammaproteobacteria</taxon>
        <taxon>Enterobacterales</taxon>
        <taxon>Budviciaceae</taxon>
        <taxon>Pragia</taxon>
    </lineage>
</organism>
<accession>A0AAJ5BFV4</accession>
<dbReference type="GO" id="GO:0009289">
    <property type="term" value="C:pilus"/>
    <property type="evidence" value="ECO:0007669"/>
    <property type="project" value="InterPro"/>
</dbReference>
<dbReference type="RefSeq" id="WP_047780030.1">
    <property type="nucleotide sequence ID" value="NZ_FOLW01000001.1"/>
</dbReference>
<dbReference type="InterPro" id="IPR050263">
    <property type="entry name" value="Bact_Fimbrial_Adh_Pro"/>
</dbReference>
<dbReference type="AlphaFoldDB" id="A0AAJ5BFV4"/>
<dbReference type="InterPro" id="IPR008966">
    <property type="entry name" value="Adhesion_dom_sf"/>
</dbReference>
<dbReference type="InterPro" id="IPR000259">
    <property type="entry name" value="Adhesion_dom_fimbrial"/>
</dbReference>
<dbReference type="SUPFAM" id="SSF49401">
    <property type="entry name" value="Bacterial adhesins"/>
    <property type="match status" value="1"/>
</dbReference>
<dbReference type="Pfam" id="PF00419">
    <property type="entry name" value="Fimbrial"/>
    <property type="match status" value="1"/>
</dbReference>
<keyword evidence="1" id="KW-0732">Signal</keyword>
<evidence type="ECO:0000259" key="2">
    <source>
        <dbReference type="Pfam" id="PF00419"/>
    </source>
</evidence>
<sequence>MKLSQIAMATLLASGIAFGAQAAGNTGTVTFSGEVVDSPCDLAAGQDGADIKVDFGQLSVAGLNGGRVATKNFEIKLKNCVIDKKTAAITFTSTDQIAGKNLLKTNGDATGLGIKLNNITFGTALELNGLANGDQTLTYIAGVQKADEATDVTAGAFTASANFEIAYK</sequence>
<dbReference type="PANTHER" id="PTHR33420">
    <property type="entry name" value="FIMBRIAL SUBUNIT ELFA-RELATED"/>
    <property type="match status" value="1"/>
</dbReference>
<proteinExistence type="predicted"/>
<evidence type="ECO:0000313" key="3">
    <source>
        <dbReference type="EMBL" id="SFC06326.1"/>
    </source>
</evidence>
<feature type="domain" description="Fimbrial-type adhesion" evidence="2">
    <location>
        <begin position="30"/>
        <end position="168"/>
    </location>
</feature>
<dbReference type="Gene3D" id="2.60.40.1090">
    <property type="entry name" value="Fimbrial-type adhesion domain"/>
    <property type="match status" value="1"/>
</dbReference>
<protein>
    <submittedName>
        <fullName evidence="3">Pilin (Type 1 fimbria component protein)</fullName>
    </submittedName>
</protein>
<evidence type="ECO:0000313" key="4">
    <source>
        <dbReference type="Proteomes" id="UP000226420"/>
    </source>
</evidence>
<dbReference type="EMBL" id="FOLW01000001">
    <property type="protein sequence ID" value="SFC06326.1"/>
    <property type="molecule type" value="Genomic_DNA"/>
</dbReference>
<feature type="chain" id="PRO_5042516020" evidence="1">
    <location>
        <begin position="23"/>
        <end position="168"/>
    </location>
</feature>
<evidence type="ECO:0000256" key="1">
    <source>
        <dbReference type="SAM" id="SignalP"/>
    </source>
</evidence>
<dbReference type="GO" id="GO:0043709">
    <property type="term" value="P:cell adhesion involved in single-species biofilm formation"/>
    <property type="evidence" value="ECO:0007669"/>
    <property type="project" value="TreeGrafter"/>
</dbReference>
<dbReference type="InterPro" id="IPR036937">
    <property type="entry name" value="Adhesion_dom_fimbrial_sf"/>
</dbReference>
<gene>
    <name evidence="3" type="ORF">SAMN02745723_101290</name>
</gene>
<reference evidence="3 4" key="1">
    <citation type="submission" date="2016-10" db="EMBL/GenBank/DDBJ databases">
        <authorList>
            <person name="Varghese N."/>
            <person name="Submissions S."/>
        </authorList>
    </citation>
    <scope>NUCLEOTIDE SEQUENCE [LARGE SCALE GENOMIC DNA]</scope>
    <source>
        <strain evidence="3 4">DSM 5563</strain>
    </source>
</reference>
<feature type="signal peptide" evidence="1">
    <location>
        <begin position="1"/>
        <end position="22"/>
    </location>
</feature>
<dbReference type="Proteomes" id="UP000226420">
    <property type="component" value="Unassembled WGS sequence"/>
</dbReference>
<dbReference type="PANTHER" id="PTHR33420:SF26">
    <property type="entry name" value="FIMBRIAL SUBUNIT"/>
    <property type="match status" value="1"/>
</dbReference>